<dbReference type="EMBL" id="JBAFSM010000016">
    <property type="protein sequence ID" value="MEG3437549.1"/>
    <property type="molecule type" value="Genomic_DNA"/>
</dbReference>
<feature type="compositionally biased region" description="Polar residues" evidence="1">
    <location>
        <begin position="71"/>
        <end position="80"/>
    </location>
</feature>
<evidence type="ECO:0000313" key="3">
    <source>
        <dbReference type="Proteomes" id="UP001328733"/>
    </source>
</evidence>
<dbReference type="InterPro" id="IPR009317">
    <property type="entry name" value="ChaB"/>
</dbReference>
<evidence type="ECO:0000313" key="2">
    <source>
        <dbReference type="EMBL" id="MEG3437549.1"/>
    </source>
</evidence>
<protein>
    <submittedName>
        <fullName evidence="2">ChaB family protein</fullName>
    </submittedName>
</protein>
<reference evidence="2 3" key="1">
    <citation type="submission" date="2024-01" db="EMBL/GenBank/DDBJ databases">
        <title>Genomic insights into the taxonomy and metabolism of the cyanobacterium Pannus brasiliensis CCIBt3594.</title>
        <authorList>
            <person name="Machado M."/>
            <person name="Botero N.B."/>
            <person name="Andreote A.P.D."/>
            <person name="Feitosa A.M.T."/>
            <person name="Popin R."/>
            <person name="Sivonen K."/>
            <person name="Fiore M.F."/>
        </authorList>
    </citation>
    <scope>NUCLEOTIDE SEQUENCE [LARGE SCALE GENOMIC DNA]</scope>
    <source>
        <strain evidence="2 3">CCIBt3594</strain>
    </source>
</reference>
<name>A0AAW9QXK5_9CHRO</name>
<dbReference type="Gene3D" id="1.10.1740.70">
    <property type="entry name" value="ChaB"/>
    <property type="match status" value="1"/>
</dbReference>
<comment type="caution">
    <text evidence="2">The sequence shown here is derived from an EMBL/GenBank/DDBJ whole genome shotgun (WGS) entry which is preliminary data.</text>
</comment>
<dbReference type="SUPFAM" id="SSF140376">
    <property type="entry name" value="ChaB-like"/>
    <property type="match status" value="1"/>
</dbReference>
<dbReference type="Pfam" id="PF06150">
    <property type="entry name" value="ChaB"/>
    <property type="match status" value="1"/>
</dbReference>
<accession>A0AAW9QXK5</accession>
<evidence type="ECO:0000256" key="1">
    <source>
        <dbReference type="SAM" id="MobiDB-lite"/>
    </source>
</evidence>
<dbReference type="Proteomes" id="UP001328733">
    <property type="component" value="Unassembled WGS sequence"/>
</dbReference>
<dbReference type="InterPro" id="IPR037205">
    <property type="entry name" value="ChaB_sf"/>
</dbReference>
<sequence length="80" mass="8853">MPYETIEDLPADLKDSMPEGARRIFVAAYRSAMSDGLNEEDARQVGFNSLRNMYVRNANGQWEPKPEEITGNPTGAMSGS</sequence>
<dbReference type="AlphaFoldDB" id="A0AAW9QXK5"/>
<keyword evidence="3" id="KW-1185">Reference proteome</keyword>
<gene>
    <name evidence="2" type="ORF">V0288_10500</name>
</gene>
<organism evidence="2 3">
    <name type="scientific">Pannus brasiliensis CCIBt3594</name>
    <dbReference type="NCBI Taxonomy" id="1427578"/>
    <lineage>
        <taxon>Bacteria</taxon>
        <taxon>Bacillati</taxon>
        <taxon>Cyanobacteriota</taxon>
        <taxon>Cyanophyceae</taxon>
        <taxon>Oscillatoriophycideae</taxon>
        <taxon>Chroococcales</taxon>
        <taxon>Microcystaceae</taxon>
        <taxon>Pannus</taxon>
    </lineage>
</organism>
<feature type="region of interest" description="Disordered" evidence="1">
    <location>
        <begin position="59"/>
        <end position="80"/>
    </location>
</feature>
<proteinExistence type="predicted"/>
<dbReference type="RefSeq" id="WP_332865027.1">
    <property type="nucleotide sequence ID" value="NZ_JBAFSM010000016.1"/>
</dbReference>